<feature type="transmembrane region" description="Helical" evidence="1">
    <location>
        <begin position="25"/>
        <end position="49"/>
    </location>
</feature>
<feature type="transmembrane region" description="Helical" evidence="1">
    <location>
        <begin position="61"/>
        <end position="81"/>
    </location>
</feature>
<dbReference type="AlphaFoldDB" id="A0A1G2M2V0"/>
<dbReference type="STRING" id="1802301.A2664_01970"/>
<protein>
    <submittedName>
        <fullName evidence="2">Uncharacterized protein</fullName>
    </submittedName>
</protein>
<evidence type="ECO:0000313" key="2">
    <source>
        <dbReference type="EMBL" id="OHA18215.1"/>
    </source>
</evidence>
<name>A0A1G2M2V0_9BACT</name>
<reference evidence="2 3" key="1">
    <citation type="journal article" date="2016" name="Nat. Commun.">
        <title>Thousands of microbial genomes shed light on interconnected biogeochemical processes in an aquifer system.</title>
        <authorList>
            <person name="Anantharaman K."/>
            <person name="Brown C.T."/>
            <person name="Hug L.A."/>
            <person name="Sharon I."/>
            <person name="Castelle C.J."/>
            <person name="Probst A.J."/>
            <person name="Thomas B.C."/>
            <person name="Singh A."/>
            <person name="Wilkins M.J."/>
            <person name="Karaoz U."/>
            <person name="Brodie E.L."/>
            <person name="Williams K.H."/>
            <person name="Hubbard S.S."/>
            <person name="Banfield J.F."/>
        </authorList>
    </citation>
    <scope>NUCLEOTIDE SEQUENCE [LARGE SCALE GENOMIC DNA]</scope>
</reference>
<keyword evidence="1" id="KW-0472">Membrane</keyword>
<evidence type="ECO:0000313" key="3">
    <source>
        <dbReference type="Proteomes" id="UP000178873"/>
    </source>
</evidence>
<proteinExistence type="predicted"/>
<comment type="caution">
    <text evidence="2">The sequence shown here is derived from an EMBL/GenBank/DDBJ whole genome shotgun (WGS) entry which is preliminary data.</text>
</comment>
<accession>A0A1G2M2V0</accession>
<keyword evidence="1" id="KW-1133">Transmembrane helix</keyword>
<sequence length="101" mass="12208">MFKEYLAYLRDNPEHYWFKRKLYGWGWVPVMWQGWAAIGLWLISVAFFALTLDENSPPREVAFTFILPILFLTILLIRVCYKKGEKPRWQWGLNTKNEKDH</sequence>
<organism evidence="2 3">
    <name type="scientific">Candidatus Taylorbacteria bacterium RIFCSPHIGHO2_01_FULL_46_22b</name>
    <dbReference type="NCBI Taxonomy" id="1802301"/>
    <lineage>
        <taxon>Bacteria</taxon>
        <taxon>Candidatus Tayloriibacteriota</taxon>
    </lineage>
</organism>
<gene>
    <name evidence="2" type="ORF">A2664_01970</name>
</gene>
<dbReference type="EMBL" id="MHRF01000007">
    <property type="protein sequence ID" value="OHA18215.1"/>
    <property type="molecule type" value="Genomic_DNA"/>
</dbReference>
<dbReference type="Proteomes" id="UP000178873">
    <property type="component" value="Unassembled WGS sequence"/>
</dbReference>
<evidence type="ECO:0000256" key="1">
    <source>
        <dbReference type="SAM" id="Phobius"/>
    </source>
</evidence>
<keyword evidence="1" id="KW-0812">Transmembrane</keyword>